<accession>R7TR64</accession>
<dbReference type="PANTHER" id="PTHR11195:SF13">
    <property type="entry name" value="INVERTEBRATE-TYPE LYSOZYME 2-RELATED"/>
    <property type="match status" value="1"/>
</dbReference>
<keyword evidence="6" id="KW-0044">Antibiotic</keyword>
<evidence type="ECO:0000256" key="2">
    <source>
        <dbReference type="ARBA" id="ARBA00012732"/>
    </source>
</evidence>
<dbReference type="InterPro" id="IPR008597">
    <property type="entry name" value="Invert_lysozyme"/>
</dbReference>
<evidence type="ECO:0000256" key="5">
    <source>
        <dbReference type="ARBA" id="ARBA00022801"/>
    </source>
</evidence>
<dbReference type="InterPro" id="IPR023346">
    <property type="entry name" value="Lysozyme-like_dom_sf"/>
</dbReference>
<dbReference type="SUPFAM" id="SSF53955">
    <property type="entry name" value="Lysozyme-like"/>
    <property type="match status" value="1"/>
</dbReference>
<dbReference type="OMA" id="INCANDP"/>
<dbReference type="PANTHER" id="PTHR11195">
    <property type="entry name" value="DESTABILASE-RELATED"/>
    <property type="match status" value="1"/>
</dbReference>
<keyword evidence="8" id="KW-0326">Glycosidase</keyword>
<dbReference type="EMBL" id="AMQN01012707">
    <property type="status" value="NOT_ANNOTATED_CDS"/>
    <property type="molecule type" value="Genomic_DNA"/>
</dbReference>
<evidence type="ECO:0000256" key="7">
    <source>
        <dbReference type="ARBA" id="ARBA00023157"/>
    </source>
</evidence>
<reference evidence="10 12" key="2">
    <citation type="journal article" date="2013" name="Nature">
        <title>Insights into bilaterian evolution from three spiralian genomes.</title>
        <authorList>
            <person name="Simakov O."/>
            <person name="Marletaz F."/>
            <person name="Cho S.J."/>
            <person name="Edsinger-Gonzales E."/>
            <person name="Havlak P."/>
            <person name="Hellsten U."/>
            <person name="Kuo D.H."/>
            <person name="Larsson T."/>
            <person name="Lv J."/>
            <person name="Arendt D."/>
            <person name="Savage R."/>
            <person name="Osoegawa K."/>
            <person name="de Jong P."/>
            <person name="Grimwood J."/>
            <person name="Chapman J.A."/>
            <person name="Shapiro H."/>
            <person name="Aerts A."/>
            <person name="Otillar R.P."/>
            <person name="Terry A.Y."/>
            <person name="Boore J.L."/>
            <person name="Grigoriev I.V."/>
            <person name="Lindberg D.R."/>
            <person name="Seaver E.C."/>
            <person name="Weisblat D.A."/>
            <person name="Putnam N.H."/>
            <person name="Rokhsar D.S."/>
        </authorList>
    </citation>
    <scope>NUCLEOTIDE SEQUENCE</scope>
    <source>
        <strain evidence="10 12">I ESC-2004</strain>
    </source>
</reference>
<dbReference type="Pfam" id="PF05497">
    <property type="entry name" value="Destabilase"/>
    <property type="match status" value="1"/>
</dbReference>
<dbReference type="STRING" id="283909.R7TR64"/>
<keyword evidence="5" id="KW-0378">Hydrolase</keyword>
<organism evidence="10">
    <name type="scientific">Capitella teleta</name>
    <name type="common">Polychaete worm</name>
    <dbReference type="NCBI Taxonomy" id="283909"/>
    <lineage>
        <taxon>Eukaryota</taxon>
        <taxon>Metazoa</taxon>
        <taxon>Spiralia</taxon>
        <taxon>Lophotrochozoa</taxon>
        <taxon>Annelida</taxon>
        <taxon>Polychaeta</taxon>
        <taxon>Sedentaria</taxon>
        <taxon>Scolecida</taxon>
        <taxon>Capitellidae</taxon>
        <taxon>Capitella</taxon>
    </lineage>
</organism>
<dbReference type="PROSITE" id="PS51909">
    <property type="entry name" value="LYSOZYME_I"/>
    <property type="match status" value="1"/>
</dbReference>
<proteinExistence type="predicted"/>
<evidence type="ECO:0000256" key="3">
    <source>
        <dbReference type="ARBA" id="ARBA00022529"/>
    </source>
</evidence>
<feature type="disulfide bond" evidence="9">
    <location>
        <begin position="55"/>
        <end position="61"/>
    </location>
</feature>
<sequence length="121" mass="13238">MESAETPTRLLKVEGCELVVGQCNEDSGSLSCGPYQIKEPYYEDCYSPGTGWQPCTMYMECSEVCVNAYMDRYGTYCTSGATPVCKDYAQIHNGGPTGCRMNLPDYWGKVEACCNTVGGCD</sequence>
<dbReference type="FunCoup" id="R7TR64">
    <property type="interactions" value="41"/>
</dbReference>
<keyword evidence="4" id="KW-0081">Bacteriolytic enzyme</keyword>
<dbReference type="GO" id="GO:0003796">
    <property type="term" value="F:lysozyme activity"/>
    <property type="evidence" value="ECO:0007669"/>
    <property type="project" value="UniProtKB-EC"/>
</dbReference>
<evidence type="ECO:0000256" key="9">
    <source>
        <dbReference type="PIRSR" id="PIRSR608597-3"/>
    </source>
</evidence>
<dbReference type="EMBL" id="KB309702">
    <property type="protein sequence ID" value="ELT93525.1"/>
    <property type="molecule type" value="Genomic_DNA"/>
</dbReference>
<evidence type="ECO:0000256" key="6">
    <source>
        <dbReference type="ARBA" id="ARBA00023022"/>
    </source>
</evidence>
<dbReference type="HOGENOM" id="CLU_130604_1_0_1"/>
<reference evidence="11" key="3">
    <citation type="submission" date="2015-06" db="UniProtKB">
        <authorList>
            <consortium name="EnsemblMetazoa"/>
        </authorList>
    </citation>
    <scope>IDENTIFICATION</scope>
</reference>
<evidence type="ECO:0000313" key="12">
    <source>
        <dbReference type="Proteomes" id="UP000014760"/>
    </source>
</evidence>
<dbReference type="Proteomes" id="UP000014760">
    <property type="component" value="Unassembled WGS sequence"/>
</dbReference>
<comment type="catalytic activity">
    <reaction evidence="1">
        <text>Hydrolysis of (1-&gt;4)-beta-linkages between N-acetylmuramic acid and N-acetyl-D-glucosamine residues in a peptidoglycan and between N-acetyl-D-glucosamine residues in chitodextrins.</text>
        <dbReference type="EC" id="3.2.1.17"/>
    </reaction>
</comment>
<feature type="disulfide bond" evidence="9">
    <location>
        <begin position="45"/>
        <end position="65"/>
    </location>
</feature>
<protein>
    <recommendedName>
        <fullName evidence="2">lysozyme</fullName>
        <ecNumber evidence="2">3.2.1.17</ecNumber>
    </recommendedName>
</protein>
<gene>
    <name evidence="10" type="ORF">CAPTEDRAFT_194126</name>
</gene>
<dbReference type="OrthoDB" id="6337871at2759"/>
<feature type="disulfide bond" evidence="9">
    <location>
        <begin position="23"/>
        <end position="32"/>
    </location>
</feature>
<dbReference type="Gene3D" id="1.10.530.10">
    <property type="match status" value="1"/>
</dbReference>
<keyword evidence="7 9" id="KW-1015">Disulfide bond</keyword>
<dbReference type="EnsemblMetazoa" id="CapteT194126">
    <property type="protein sequence ID" value="CapteP194126"/>
    <property type="gene ID" value="CapteG194126"/>
</dbReference>
<evidence type="ECO:0000313" key="11">
    <source>
        <dbReference type="EnsemblMetazoa" id="CapteP194126"/>
    </source>
</evidence>
<dbReference type="GO" id="GO:0042742">
    <property type="term" value="P:defense response to bacterium"/>
    <property type="evidence" value="ECO:0007669"/>
    <property type="project" value="UniProtKB-KW"/>
</dbReference>
<name>R7TR64_CAPTE</name>
<dbReference type="AlphaFoldDB" id="R7TR64"/>
<reference evidence="12" key="1">
    <citation type="submission" date="2012-12" db="EMBL/GenBank/DDBJ databases">
        <authorList>
            <person name="Hellsten U."/>
            <person name="Grimwood J."/>
            <person name="Chapman J.A."/>
            <person name="Shapiro H."/>
            <person name="Aerts A."/>
            <person name="Otillar R.P."/>
            <person name="Terry A.Y."/>
            <person name="Boore J.L."/>
            <person name="Simakov O."/>
            <person name="Marletaz F."/>
            <person name="Cho S.-J."/>
            <person name="Edsinger-Gonzales E."/>
            <person name="Havlak P."/>
            <person name="Kuo D.-H."/>
            <person name="Larsson T."/>
            <person name="Lv J."/>
            <person name="Arendt D."/>
            <person name="Savage R."/>
            <person name="Osoegawa K."/>
            <person name="de Jong P."/>
            <person name="Lindberg D.R."/>
            <person name="Seaver E.C."/>
            <person name="Weisblat D.A."/>
            <person name="Putnam N.H."/>
            <person name="Grigoriev I.V."/>
            <person name="Rokhsar D.S."/>
        </authorList>
    </citation>
    <scope>NUCLEOTIDE SEQUENCE</scope>
    <source>
        <strain evidence="12">I ESC-2004</strain>
    </source>
</reference>
<keyword evidence="3" id="KW-0929">Antimicrobial</keyword>
<evidence type="ECO:0000256" key="1">
    <source>
        <dbReference type="ARBA" id="ARBA00000632"/>
    </source>
</evidence>
<keyword evidence="12" id="KW-1185">Reference proteome</keyword>
<evidence type="ECO:0000313" key="10">
    <source>
        <dbReference type="EMBL" id="ELT93525.1"/>
    </source>
</evidence>
<evidence type="ECO:0000256" key="8">
    <source>
        <dbReference type="ARBA" id="ARBA00023295"/>
    </source>
</evidence>
<dbReference type="GO" id="GO:0031640">
    <property type="term" value="P:killing of cells of another organism"/>
    <property type="evidence" value="ECO:0007669"/>
    <property type="project" value="UniProtKB-KW"/>
</dbReference>
<dbReference type="EC" id="3.2.1.17" evidence="2"/>
<evidence type="ECO:0000256" key="4">
    <source>
        <dbReference type="ARBA" id="ARBA00022638"/>
    </source>
</evidence>